<dbReference type="KEGG" id="fla:SY85_00130"/>
<dbReference type="Proteomes" id="UP000077177">
    <property type="component" value="Chromosome"/>
</dbReference>
<reference evidence="2" key="1">
    <citation type="submission" date="2015-01" db="EMBL/GenBank/DDBJ databases">
        <title>Flavisolibacter sp./LCS9/ whole genome sequencing.</title>
        <authorList>
            <person name="Kim M.K."/>
            <person name="Srinivasan S."/>
            <person name="Lee J.-J."/>
        </authorList>
    </citation>
    <scope>NUCLEOTIDE SEQUENCE [LARGE SCALE GENOMIC DNA]</scope>
    <source>
        <strain evidence="2">LCS9</strain>
    </source>
</reference>
<sequence length="1148" mass="130964">MLCADSAMAQMPVQKVGSNLRIKTIATTQDSILLDTVSIVPATLYIHEVPDSNYRVDLVRSILFWKNKPSQDSVIVTYRAFPYKFNAVVQRLNYDSIAKYTYIAPFVFDAGNSNEQRGLFNFGKLDYNGSFGRGISFGNNQDAVVTSNFQLQLNGMLGDSIELAAAITDNNLPIQPDGTTQQLNEFDQIFLQFKKKNWQLNLGDIDIRQNGLYFLNFYKRLEGVAFQTQNTISPTVKTSTLVSGSIAKGKFNRNSFQGLEGNQGPYRLTGANNEFFFIVLPNTERVFIDGELLQRGEDQDYVINYNTAEVTFTPRRMITKDSRIQIEFEYADRSYLNSNLYAFQTVDIGKKLKVKVGAFQNSDARNSQINQTLNDNQKRFLFEIGDSTNLAFYPSISLDTFAKDKILYERVFYNNGADSFYRYSTDSVVARYSLAFTEVGQGLGDYIPDANAKANGKVFVFVEPLNGSKQGRFAPVMKLVAPKKQQLVSVATDYQIDKNNIIKTELALSNYDANTFSSKENGDDRGMAARVQYSNTLKLNPSKGLELTSNIDYEHVQQKFRPLERLRYVEFSREWGLPQSVAPVDENIFRLSSGIKDKKGLSATYQFMSYQRSDDYKGIQNTVQQALNKGGWTMNNQLALTNFSNTLQKGYFLRPVVDISRELKQLAAMRLGFRYTLEQNKVENKETKEIEANSFSFDTYTAYLKSDESKKNRYGITFYTRADQYPYEKALVKGDRSYNINLQAELLKSEKHQFVFNTTFRRLDVSNSVVSKEKEDRTILGRAEYMINEWKGFITGNVLYDLGTGQEQKRDFAYLEVLAGQGQYTWIDYDSNGVQTVDEFEIAAFQDQAKFVRVFVPTNEFLKAAYTTLNYSFILNPKQLFSDEAKKGFGKLLSRFNLQTSMQKTKRSIAQGDFEFNPFKADIQDTALLTLNTSFNNTLSFNRFSSKWGIDVSNLQNSGKSLLTYGYESRKVNDWLVKLRWALSSSLNLNVVTKKGLNALYTPNFDNRNYELEIASVEPQLTFMNRTVFRLQGSYKIDQKKNADQYGGEQSLSNAINLETKYNVLQNSSIIGRFTYNNISFKSKDNKANTTVSYIMLDGLMPGSNYLWSLDFTKRLFNNVELNLQYEGRKPGETHTIHVGRAAVRALF</sequence>
<keyword evidence="2" id="KW-1185">Reference proteome</keyword>
<dbReference type="EMBL" id="CP011390">
    <property type="protein sequence ID" value="ANE49143.1"/>
    <property type="molecule type" value="Genomic_DNA"/>
</dbReference>
<name>A0A172TQV8_9BACT</name>
<dbReference type="STRING" id="1492898.SY85_00130"/>
<dbReference type="AlphaFoldDB" id="A0A172TQV8"/>
<evidence type="ECO:0000313" key="2">
    <source>
        <dbReference type="Proteomes" id="UP000077177"/>
    </source>
</evidence>
<protein>
    <recommendedName>
        <fullName evidence="3">Cell surface protein SprA</fullName>
    </recommendedName>
</protein>
<gene>
    <name evidence="1" type="ORF">SY85_00130</name>
</gene>
<dbReference type="PATRIC" id="fig|1492898.3.peg.28"/>
<reference evidence="1 2" key="2">
    <citation type="journal article" date="2016" name="Int. J. Syst. Evol. Microbiol.">
        <title>Flavisolibacter tropicus sp. nov., isolated from tropical soil.</title>
        <authorList>
            <person name="Lee J.J."/>
            <person name="Kang M.S."/>
            <person name="Kim G.S."/>
            <person name="Lee C.S."/>
            <person name="Lim S."/>
            <person name="Lee J."/>
            <person name="Roh S.H."/>
            <person name="Kang H."/>
            <person name="Ha J.M."/>
            <person name="Bae S."/>
            <person name="Jung H.Y."/>
            <person name="Kim M.K."/>
        </authorList>
    </citation>
    <scope>NUCLEOTIDE SEQUENCE [LARGE SCALE GENOMIC DNA]</scope>
    <source>
        <strain evidence="1 2">LCS9</strain>
    </source>
</reference>
<proteinExistence type="predicted"/>
<evidence type="ECO:0008006" key="3">
    <source>
        <dbReference type="Google" id="ProtNLM"/>
    </source>
</evidence>
<accession>A0A172TQV8</accession>
<evidence type="ECO:0000313" key="1">
    <source>
        <dbReference type="EMBL" id="ANE49143.1"/>
    </source>
</evidence>
<organism evidence="1 2">
    <name type="scientific">Flavisolibacter tropicus</name>
    <dbReference type="NCBI Taxonomy" id="1492898"/>
    <lineage>
        <taxon>Bacteria</taxon>
        <taxon>Pseudomonadati</taxon>
        <taxon>Bacteroidota</taxon>
        <taxon>Chitinophagia</taxon>
        <taxon>Chitinophagales</taxon>
        <taxon>Chitinophagaceae</taxon>
        <taxon>Flavisolibacter</taxon>
    </lineage>
</organism>